<sequence length="95" mass="9807">MILRAFNGMPAQWLPEVEWRAADPGGALEVAALPDGEIAVRSAQHVDGPALIFGAGDLAQFVAGAKRGLFDDLCGHGPGAARDLSEGPDEALRSA</sequence>
<name>A0A3N1D5J7_9ACTN</name>
<keyword evidence="3" id="KW-1185">Reference proteome</keyword>
<gene>
    <name evidence="2" type="ORF">EDD29_6486</name>
</gene>
<reference evidence="2 3" key="1">
    <citation type="submission" date="2018-11" db="EMBL/GenBank/DDBJ databases">
        <title>Sequencing the genomes of 1000 actinobacteria strains.</title>
        <authorList>
            <person name="Klenk H.-P."/>
        </authorList>
    </citation>
    <scope>NUCLEOTIDE SEQUENCE [LARGE SCALE GENOMIC DNA]</scope>
    <source>
        <strain evidence="2 3">DSM 44254</strain>
    </source>
</reference>
<comment type="caution">
    <text evidence="2">The sequence shown here is derived from an EMBL/GenBank/DDBJ whole genome shotgun (WGS) entry which is preliminary data.</text>
</comment>
<dbReference type="Pfam" id="PF04149">
    <property type="entry name" value="DUF397"/>
    <property type="match status" value="1"/>
</dbReference>
<dbReference type="Proteomes" id="UP000272400">
    <property type="component" value="Unassembled WGS sequence"/>
</dbReference>
<evidence type="ECO:0000259" key="1">
    <source>
        <dbReference type="Pfam" id="PF04149"/>
    </source>
</evidence>
<dbReference type="RefSeq" id="WP_123667998.1">
    <property type="nucleotide sequence ID" value="NZ_RJKE01000001.1"/>
</dbReference>
<feature type="domain" description="DUF397" evidence="1">
    <location>
        <begin position="25"/>
        <end position="66"/>
    </location>
</feature>
<organism evidence="2 3">
    <name type="scientific">Actinocorallia herbida</name>
    <dbReference type="NCBI Taxonomy" id="58109"/>
    <lineage>
        <taxon>Bacteria</taxon>
        <taxon>Bacillati</taxon>
        <taxon>Actinomycetota</taxon>
        <taxon>Actinomycetes</taxon>
        <taxon>Streptosporangiales</taxon>
        <taxon>Thermomonosporaceae</taxon>
        <taxon>Actinocorallia</taxon>
    </lineage>
</organism>
<dbReference type="InterPro" id="IPR007278">
    <property type="entry name" value="DUF397"/>
</dbReference>
<dbReference type="AlphaFoldDB" id="A0A3N1D5J7"/>
<dbReference type="EMBL" id="RJKE01000001">
    <property type="protein sequence ID" value="ROO88804.1"/>
    <property type="molecule type" value="Genomic_DNA"/>
</dbReference>
<evidence type="ECO:0000313" key="3">
    <source>
        <dbReference type="Proteomes" id="UP000272400"/>
    </source>
</evidence>
<dbReference type="OrthoDB" id="4558943at2"/>
<accession>A0A3N1D5J7</accession>
<evidence type="ECO:0000313" key="2">
    <source>
        <dbReference type="EMBL" id="ROO88804.1"/>
    </source>
</evidence>
<protein>
    <submittedName>
        <fullName evidence="2">Uncharacterized protein DUF397</fullName>
    </submittedName>
</protein>
<proteinExistence type="predicted"/>